<protein>
    <recommendedName>
        <fullName evidence="4">General secretion pathway protein M</fullName>
    </recommendedName>
</protein>
<keyword evidence="1" id="KW-0812">Transmembrane</keyword>
<name>A0A7S7NMU7_PALFE</name>
<proteinExistence type="predicted"/>
<evidence type="ECO:0008006" key="4">
    <source>
        <dbReference type="Google" id="ProtNLM"/>
    </source>
</evidence>
<keyword evidence="1" id="KW-0472">Membrane</keyword>
<reference evidence="2 3" key="1">
    <citation type="submission" date="2020-10" db="EMBL/GenBank/DDBJ databases">
        <title>Complete genome sequence of Paludibaculum fermentans P105T, a facultatively anaerobic acidobacterium capable of dissimilatory Fe(III) reduction.</title>
        <authorList>
            <person name="Dedysh S.N."/>
            <person name="Beletsky A.V."/>
            <person name="Kulichevskaya I.S."/>
            <person name="Mardanov A.V."/>
            <person name="Ravin N.V."/>
        </authorList>
    </citation>
    <scope>NUCLEOTIDE SEQUENCE [LARGE SCALE GENOMIC DNA]</scope>
    <source>
        <strain evidence="2 3">P105</strain>
    </source>
</reference>
<organism evidence="2 3">
    <name type="scientific">Paludibaculum fermentans</name>
    <dbReference type="NCBI Taxonomy" id="1473598"/>
    <lineage>
        <taxon>Bacteria</taxon>
        <taxon>Pseudomonadati</taxon>
        <taxon>Acidobacteriota</taxon>
        <taxon>Terriglobia</taxon>
        <taxon>Bryobacterales</taxon>
        <taxon>Bryobacteraceae</taxon>
        <taxon>Paludibaculum</taxon>
    </lineage>
</organism>
<dbReference type="Proteomes" id="UP000593892">
    <property type="component" value="Chromosome"/>
</dbReference>
<gene>
    <name evidence="2" type="ORF">IRI77_27585</name>
</gene>
<dbReference type="EMBL" id="CP063849">
    <property type="protein sequence ID" value="QOY86532.1"/>
    <property type="molecule type" value="Genomic_DNA"/>
</dbReference>
<dbReference type="AlphaFoldDB" id="A0A7S7NMU7"/>
<dbReference type="InterPro" id="IPR034756">
    <property type="entry name" value="T2SSM_b"/>
</dbReference>
<accession>A0A7S7NMU7</accession>
<dbReference type="RefSeq" id="WP_194448201.1">
    <property type="nucleotide sequence ID" value="NZ_CP063849.1"/>
</dbReference>
<feature type="transmembrane region" description="Helical" evidence="1">
    <location>
        <begin position="12"/>
        <end position="29"/>
    </location>
</feature>
<sequence>MKQLSPREKQALGLWVIGVAVILAIYYWPSGDSGVIGAVSSVQADEKRLTKLRRVTAAEPGRQEILKKVSAELSRREKGLIQAETAPQAQAQLLQIARRVAQAQQPPVMFKSTEFAAPRPFGSAYGEVAMSVNIECGIDQIVNLLADISNQPELVSVADLQFGQVLNKQKVVPVRITFTGIVPRKLVPEKKGGSGF</sequence>
<evidence type="ECO:0000256" key="1">
    <source>
        <dbReference type="SAM" id="Phobius"/>
    </source>
</evidence>
<dbReference type="KEGG" id="pfer:IRI77_27585"/>
<keyword evidence="1" id="KW-1133">Transmembrane helix</keyword>
<evidence type="ECO:0000313" key="2">
    <source>
        <dbReference type="EMBL" id="QOY86532.1"/>
    </source>
</evidence>
<dbReference type="Pfam" id="PF10741">
    <property type="entry name" value="T2SSM_b"/>
    <property type="match status" value="1"/>
</dbReference>
<keyword evidence="3" id="KW-1185">Reference proteome</keyword>
<dbReference type="NCBIfam" id="NF040576">
    <property type="entry name" value="T2SS_GspM_XpsM"/>
    <property type="match status" value="1"/>
</dbReference>
<evidence type="ECO:0000313" key="3">
    <source>
        <dbReference type="Proteomes" id="UP000593892"/>
    </source>
</evidence>